<dbReference type="PANTHER" id="PTHR30481:SF4">
    <property type="entry name" value="SITE-SPECIFIC DNA-METHYLTRANSFERASE (ADENINE-SPECIFIC)"/>
    <property type="match status" value="1"/>
</dbReference>
<evidence type="ECO:0000256" key="5">
    <source>
        <dbReference type="ARBA" id="ARBA00022691"/>
    </source>
</evidence>
<dbReference type="InterPro" id="IPR012263">
    <property type="entry name" value="M_m6A_EcoRV"/>
</dbReference>
<keyword evidence="8" id="KW-0378">Hydrolase</keyword>
<reference evidence="8 9" key="1">
    <citation type="submission" date="2018-05" db="EMBL/GenBank/DDBJ databases">
        <title>Abyssibacter profundi OUC007T gen. nov., sp. nov, a marine bacterium isolated from seawater of the Mariana Trench.</title>
        <authorList>
            <person name="Zhou S."/>
        </authorList>
    </citation>
    <scope>NUCLEOTIDE SEQUENCE [LARGE SCALE GENOMIC DNA]</scope>
    <source>
        <strain evidence="8 9">OUC007</strain>
    </source>
</reference>
<evidence type="ECO:0000313" key="9">
    <source>
        <dbReference type="Proteomes" id="UP000251800"/>
    </source>
</evidence>
<evidence type="ECO:0000313" key="8">
    <source>
        <dbReference type="EMBL" id="PWN56202.1"/>
    </source>
</evidence>
<feature type="binding site" evidence="7">
    <location>
        <position position="12"/>
    </location>
    <ligand>
        <name>S-adenosyl-L-methionine</name>
        <dbReference type="ChEBI" id="CHEBI:59789"/>
    </ligand>
</feature>
<feature type="binding site" evidence="7">
    <location>
        <position position="176"/>
    </location>
    <ligand>
        <name>S-adenosyl-L-methionine</name>
        <dbReference type="ChEBI" id="CHEBI:59789"/>
    </ligand>
</feature>
<evidence type="ECO:0000256" key="2">
    <source>
        <dbReference type="ARBA" id="ARBA00011900"/>
    </source>
</evidence>
<evidence type="ECO:0000256" key="1">
    <source>
        <dbReference type="ARBA" id="ARBA00006594"/>
    </source>
</evidence>
<dbReference type="EMBL" id="QEQK01000006">
    <property type="protein sequence ID" value="PWN56202.1"/>
    <property type="molecule type" value="Genomic_DNA"/>
</dbReference>
<evidence type="ECO:0000256" key="6">
    <source>
        <dbReference type="ARBA" id="ARBA00047942"/>
    </source>
</evidence>
<name>A0A363UL89_9GAMM</name>
<dbReference type="GO" id="GO:1904047">
    <property type="term" value="F:S-adenosyl-L-methionine binding"/>
    <property type="evidence" value="ECO:0007669"/>
    <property type="project" value="TreeGrafter"/>
</dbReference>
<dbReference type="InterPro" id="IPR029063">
    <property type="entry name" value="SAM-dependent_MTases_sf"/>
</dbReference>
<comment type="catalytic activity">
    <reaction evidence="6">
        <text>a 2'-deoxyadenosine in DNA + S-adenosyl-L-methionine = an N(6)-methyl-2'-deoxyadenosine in DNA + S-adenosyl-L-homocysteine + H(+)</text>
        <dbReference type="Rhea" id="RHEA:15197"/>
        <dbReference type="Rhea" id="RHEA-COMP:12418"/>
        <dbReference type="Rhea" id="RHEA-COMP:12419"/>
        <dbReference type="ChEBI" id="CHEBI:15378"/>
        <dbReference type="ChEBI" id="CHEBI:57856"/>
        <dbReference type="ChEBI" id="CHEBI:59789"/>
        <dbReference type="ChEBI" id="CHEBI:90615"/>
        <dbReference type="ChEBI" id="CHEBI:90616"/>
        <dbReference type="EC" id="2.1.1.72"/>
    </reaction>
</comment>
<dbReference type="Gene3D" id="3.40.50.150">
    <property type="entry name" value="Vaccinia Virus protein VP39"/>
    <property type="match status" value="1"/>
</dbReference>
<keyword evidence="4" id="KW-0808">Transferase</keyword>
<dbReference type="PIRSF" id="PIRSF000398">
    <property type="entry name" value="M_m6A_EcoRV"/>
    <property type="match status" value="1"/>
</dbReference>
<comment type="caution">
    <text evidence="8">The sequence shown here is derived from an EMBL/GenBank/DDBJ whole genome shotgun (WGS) entry which is preliminary data.</text>
</comment>
<dbReference type="GO" id="GO:0004519">
    <property type="term" value="F:endonuclease activity"/>
    <property type="evidence" value="ECO:0007669"/>
    <property type="project" value="UniProtKB-KW"/>
</dbReference>
<keyword evidence="9" id="KW-1185">Reference proteome</keyword>
<dbReference type="Gene3D" id="1.10.1020.10">
    <property type="entry name" value="Adenine-specific Methyltransferase, Domain 2"/>
    <property type="match status" value="1"/>
</dbReference>
<dbReference type="Pfam" id="PF02086">
    <property type="entry name" value="MethyltransfD12"/>
    <property type="match status" value="1"/>
</dbReference>
<evidence type="ECO:0000256" key="4">
    <source>
        <dbReference type="ARBA" id="ARBA00022679"/>
    </source>
</evidence>
<dbReference type="Proteomes" id="UP000251800">
    <property type="component" value="Unassembled WGS sequence"/>
</dbReference>
<dbReference type="GO" id="GO:0009307">
    <property type="term" value="P:DNA restriction-modification system"/>
    <property type="evidence" value="ECO:0007669"/>
    <property type="project" value="InterPro"/>
</dbReference>
<feature type="binding site" evidence="7">
    <location>
        <position position="8"/>
    </location>
    <ligand>
        <name>S-adenosyl-L-methionine</name>
        <dbReference type="ChEBI" id="CHEBI:59789"/>
    </ligand>
</feature>
<proteinExistence type="inferred from homology"/>
<dbReference type="InterPro" id="IPR012327">
    <property type="entry name" value="MeTrfase_D12"/>
</dbReference>
<dbReference type="AlphaFoldDB" id="A0A363UL89"/>
<accession>A0A363UL89</accession>
<comment type="similarity">
    <text evidence="1">Belongs to the N(4)/N(6)-methyltransferase family.</text>
</comment>
<sequence>MPNPIIPWIGGKRRLAGEILPLFPEHTCYVEPFAGAAALYWLKTPSDVEVLNDINGDLVNLYRVVKHHLEEFLRQFKWALVSRQIYTWAQSTPPESLTDIQRAARFFYLQKLSFGAKVQGQSFGTATLSPPKLNLIRLEEELSAAHLRLAQTLIEHGDWSAVIERYDRPHTLLYCDPPYWETEGYGVEFAIGEYERLATLARSIQGVMIISVNDHPEMRRVFAGLTQRTIEIAYTLGGSAKPAQRTELLLINRPEWPEGGRRSQTEFGW</sequence>
<keyword evidence="8" id="KW-0540">Nuclease</keyword>
<dbReference type="PRINTS" id="PR00505">
    <property type="entry name" value="D12N6MTFRASE"/>
</dbReference>
<dbReference type="InterPro" id="IPR023095">
    <property type="entry name" value="Ade_MeTrfase_dom_2"/>
</dbReference>
<dbReference type="GO" id="GO:0043565">
    <property type="term" value="F:sequence-specific DNA binding"/>
    <property type="evidence" value="ECO:0007669"/>
    <property type="project" value="TreeGrafter"/>
</dbReference>
<protein>
    <recommendedName>
        <fullName evidence="2">site-specific DNA-methyltransferase (adenine-specific)</fullName>
        <ecNumber evidence="2">2.1.1.72</ecNumber>
    </recommendedName>
</protein>
<feature type="binding site" evidence="7">
    <location>
        <position position="53"/>
    </location>
    <ligand>
        <name>S-adenosyl-L-methionine</name>
        <dbReference type="ChEBI" id="CHEBI:59789"/>
    </ligand>
</feature>
<dbReference type="GO" id="GO:0032259">
    <property type="term" value="P:methylation"/>
    <property type="evidence" value="ECO:0007669"/>
    <property type="project" value="UniProtKB-KW"/>
</dbReference>
<dbReference type="RefSeq" id="WP_109719973.1">
    <property type="nucleotide sequence ID" value="NZ_QEQK01000006.1"/>
</dbReference>
<keyword evidence="3" id="KW-0489">Methyltransferase</keyword>
<evidence type="ECO:0000256" key="3">
    <source>
        <dbReference type="ARBA" id="ARBA00022603"/>
    </source>
</evidence>
<dbReference type="GO" id="GO:0009007">
    <property type="term" value="F:site-specific DNA-methyltransferase (adenine-specific) activity"/>
    <property type="evidence" value="ECO:0007669"/>
    <property type="project" value="UniProtKB-EC"/>
</dbReference>
<dbReference type="GO" id="GO:0006298">
    <property type="term" value="P:mismatch repair"/>
    <property type="evidence" value="ECO:0007669"/>
    <property type="project" value="TreeGrafter"/>
</dbReference>
<gene>
    <name evidence="8" type="ORF">DEH80_07980</name>
</gene>
<keyword evidence="8" id="KW-0255">Endonuclease</keyword>
<dbReference type="SUPFAM" id="SSF53335">
    <property type="entry name" value="S-adenosyl-L-methionine-dependent methyltransferases"/>
    <property type="match status" value="1"/>
</dbReference>
<organism evidence="8 9">
    <name type="scientific">Abyssibacter profundi</name>
    <dbReference type="NCBI Taxonomy" id="2182787"/>
    <lineage>
        <taxon>Bacteria</taxon>
        <taxon>Pseudomonadati</taxon>
        <taxon>Pseudomonadota</taxon>
        <taxon>Gammaproteobacteria</taxon>
        <taxon>Chromatiales</taxon>
        <taxon>Oceanococcaceae</taxon>
        <taxon>Abyssibacter</taxon>
    </lineage>
</organism>
<keyword evidence="5" id="KW-0949">S-adenosyl-L-methionine</keyword>
<dbReference type="EC" id="2.1.1.72" evidence="2"/>
<dbReference type="PANTHER" id="PTHR30481">
    <property type="entry name" value="DNA ADENINE METHYLASE"/>
    <property type="match status" value="1"/>
</dbReference>
<evidence type="ECO:0000256" key="7">
    <source>
        <dbReference type="PIRSR" id="PIRSR000398-1"/>
    </source>
</evidence>
<dbReference type="OrthoDB" id="9805629at2"/>